<proteinExistence type="predicted"/>
<keyword evidence="2" id="KW-0812">Transmembrane</keyword>
<feature type="compositionally biased region" description="Low complexity" evidence="1">
    <location>
        <begin position="121"/>
        <end position="132"/>
    </location>
</feature>
<feature type="region of interest" description="Disordered" evidence="1">
    <location>
        <begin position="99"/>
        <end position="132"/>
    </location>
</feature>
<dbReference type="Proteomes" id="UP001231924">
    <property type="component" value="Unassembled WGS sequence"/>
</dbReference>
<comment type="caution">
    <text evidence="3">The sequence shown here is derived from an EMBL/GenBank/DDBJ whole genome shotgun (WGS) entry which is preliminary data.</text>
</comment>
<name>A0ABT7MGB1_9PSEU</name>
<protein>
    <recommendedName>
        <fullName evidence="5">Serine/threonine protein kinase</fullName>
    </recommendedName>
</protein>
<feature type="compositionally biased region" description="Low complexity" evidence="1">
    <location>
        <begin position="99"/>
        <end position="113"/>
    </location>
</feature>
<feature type="transmembrane region" description="Helical" evidence="2">
    <location>
        <begin position="67"/>
        <end position="89"/>
    </location>
</feature>
<evidence type="ECO:0000256" key="1">
    <source>
        <dbReference type="SAM" id="MobiDB-lite"/>
    </source>
</evidence>
<keyword evidence="2" id="KW-1133">Transmembrane helix</keyword>
<dbReference type="EMBL" id="JASVWF010000006">
    <property type="protein sequence ID" value="MDL5158982.1"/>
    <property type="molecule type" value="Genomic_DNA"/>
</dbReference>
<accession>A0ABT7MGB1</accession>
<keyword evidence="2" id="KW-0472">Membrane</keyword>
<keyword evidence="4" id="KW-1185">Reference proteome</keyword>
<reference evidence="3 4" key="1">
    <citation type="submission" date="2023-06" db="EMBL/GenBank/DDBJ databases">
        <title>Actinomycetospora Odt1-22.</title>
        <authorList>
            <person name="Supong K."/>
        </authorList>
    </citation>
    <scope>NUCLEOTIDE SEQUENCE [LARGE SCALE GENOMIC DNA]</scope>
    <source>
        <strain evidence="3 4">Odt1-22</strain>
    </source>
</reference>
<sequence length="268" mass="28420">MPEGRSRDGESSKPGDDDRERRGSRRDDLELRQTQVDTQRANLPMVIRHEYSSNGRTRTTSFVRARYLVLMLLLVVVLVLIIGILIGLLSGGRGQITAAPPTTTTASPSTSPTGSPPTPTTSPGTTSAPAPSIAYEPVDLRVARGDCSSSSTVDMDIPQTGPSLPDYDFGFSNCARPRPGVIEVNGGNDNVAFTQVNPPTPEACDEALRLRAEASGPSFLPEVGQVICFTNTSSGLSSSGKQQQINALVVKEVADGFFIGTAFGWHTG</sequence>
<evidence type="ECO:0000256" key="2">
    <source>
        <dbReference type="SAM" id="Phobius"/>
    </source>
</evidence>
<feature type="region of interest" description="Disordered" evidence="1">
    <location>
        <begin position="1"/>
        <end position="43"/>
    </location>
</feature>
<gene>
    <name evidence="3" type="ORF">QRT03_23645</name>
</gene>
<evidence type="ECO:0000313" key="4">
    <source>
        <dbReference type="Proteomes" id="UP001231924"/>
    </source>
</evidence>
<organism evidence="3 4">
    <name type="scientific">Actinomycetospora termitidis</name>
    <dbReference type="NCBI Taxonomy" id="3053470"/>
    <lineage>
        <taxon>Bacteria</taxon>
        <taxon>Bacillati</taxon>
        <taxon>Actinomycetota</taxon>
        <taxon>Actinomycetes</taxon>
        <taxon>Pseudonocardiales</taxon>
        <taxon>Pseudonocardiaceae</taxon>
        <taxon>Actinomycetospora</taxon>
    </lineage>
</organism>
<evidence type="ECO:0000313" key="3">
    <source>
        <dbReference type="EMBL" id="MDL5158982.1"/>
    </source>
</evidence>
<evidence type="ECO:0008006" key="5">
    <source>
        <dbReference type="Google" id="ProtNLM"/>
    </source>
</evidence>
<feature type="compositionally biased region" description="Basic and acidic residues" evidence="1">
    <location>
        <begin position="1"/>
        <end position="31"/>
    </location>
</feature>
<dbReference type="RefSeq" id="WP_286055546.1">
    <property type="nucleotide sequence ID" value="NZ_JASVWF010000006.1"/>
</dbReference>